<name>A0ACB6QP41_9PLEO</name>
<organism evidence="1 2">
    <name type="scientific">Lindgomyces ingoldianus</name>
    <dbReference type="NCBI Taxonomy" id="673940"/>
    <lineage>
        <taxon>Eukaryota</taxon>
        <taxon>Fungi</taxon>
        <taxon>Dikarya</taxon>
        <taxon>Ascomycota</taxon>
        <taxon>Pezizomycotina</taxon>
        <taxon>Dothideomycetes</taxon>
        <taxon>Pleosporomycetidae</taxon>
        <taxon>Pleosporales</taxon>
        <taxon>Lindgomycetaceae</taxon>
        <taxon>Lindgomyces</taxon>
    </lineage>
</organism>
<keyword evidence="2" id="KW-1185">Reference proteome</keyword>
<reference evidence="1" key="1">
    <citation type="journal article" date="2020" name="Stud. Mycol.">
        <title>101 Dothideomycetes genomes: a test case for predicting lifestyles and emergence of pathogens.</title>
        <authorList>
            <person name="Haridas S."/>
            <person name="Albert R."/>
            <person name="Binder M."/>
            <person name="Bloem J."/>
            <person name="Labutti K."/>
            <person name="Salamov A."/>
            <person name="Andreopoulos B."/>
            <person name="Baker S."/>
            <person name="Barry K."/>
            <person name="Bills G."/>
            <person name="Bluhm B."/>
            <person name="Cannon C."/>
            <person name="Castanera R."/>
            <person name="Culley D."/>
            <person name="Daum C."/>
            <person name="Ezra D."/>
            <person name="Gonzalez J."/>
            <person name="Henrissat B."/>
            <person name="Kuo A."/>
            <person name="Liang C."/>
            <person name="Lipzen A."/>
            <person name="Lutzoni F."/>
            <person name="Magnuson J."/>
            <person name="Mondo S."/>
            <person name="Nolan M."/>
            <person name="Ohm R."/>
            <person name="Pangilinan J."/>
            <person name="Park H.-J."/>
            <person name="Ramirez L."/>
            <person name="Alfaro M."/>
            <person name="Sun H."/>
            <person name="Tritt A."/>
            <person name="Yoshinaga Y."/>
            <person name="Zwiers L.-H."/>
            <person name="Turgeon B."/>
            <person name="Goodwin S."/>
            <person name="Spatafora J."/>
            <person name="Crous P."/>
            <person name="Grigoriev I."/>
        </authorList>
    </citation>
    <scope>NUCLEOTIDE SEQUENCE</scope>
    <source>
        <strain evidence="1">ATCC 200398</strain>
    </source>
</reference>
<dbReference type="EMBL" id="MU003516">
    <property type="protein sequence ID" value="KAF2468338.1"/>
    <property type="molecule type" value="Genomic_DNA"/>
</dbReference>
<protein>
    <submittedName>
        <fullName evidence="1">Uncharacterized protein</fullName>
    </submittedName>
</protein>
<proteinExistence type="predicted"/>
<comment type="caution">
    <text evidence="1">The sequence shown here is derived from an EMBL/GenBank/DDBJ whole genome shotgun (WGS) entry which is preliminary data.</text>
</comment>
<evidence type="ECO:0000313" key="2">
    <source>
        <dbReference type="Proteomes" id="UP000799755"/>
    </source>
</evidence>
<gene>
    <name evidence="1" type="ORF">BDR25DRAFT_232227</name>
</gene>
<sequence>MRLWKEIRHIDVNTLQRHRRLRHPTRIVIRCNSTEKCGHAILTVDTASENNIISHHLFKSVLHEPIQSIDADSPHSPHNTIRSSEESVRGYVDLVWYLEDDSNIEYQSRFFVVSSQNPPYDAVLGRRDAERYGILKPRLRH</sequence>
<evidence type="ECO:0000313" key="1">
    <source>
        <dbReference type="EMBL" id="KAF2468338.1"/>
    </source>
</evidence>
<dbReference type="Proteomes" id="UP000799755">
    <property type="component" value="Unassembled WGS sequence"/>
</dbReference>
<accession>A0ACB6QP41</accession>